<name>A0ABV5S365_9ACTN</name>
<accession>A0ABV5S365</accession>
<sequence>MRLWPWEEFRIGWFVTHARVCARALEVLLIPPAERRLRTSE</sequence>
<dbReference type="RefSeq" id="WP_345003414.1">
    <property type="nucleotide sequence ID" value="NZ_BAAAXV010000012.1"/>
</dbReference>
<dbReference type="EMBL" id="JBHMBW010000021">
    <property type="protein sequence ID" value="MFB9626106.1"/>
    <property type="molecule type" value="Genomic_DNA"/>
</dbReference>
<organism evidence="1 2">
    <name type="scientific">Nonomuraea helvata</name>
    <dbReference type="NCBI Taxonomy" id="37484"/>
    <lineage>
        <taxon>Bacteria</taxon>
        <taxon>Bacillati</taxon>
        <taxon>Actinomycetota</taxon>
        <taxon>Actinomycetes</taxon>
        <taxon>Streptosporangiales</taxon>
        <taxon>Streptosporangiaceae</taxon>
        <taxon>Nonomuraea</taxon>
    </lineage>
</organism>
<evidence type="ECO:0000313" key="2">
    <source>
        <dbReference type="Proteomes" id="UP001589532"/>
    </source>
</evidence>
<proteinExistence type="predicted"/>
<reference evidence="1 2" key="1">
    <citation type="submission" date="2024-09" db="EMBL/GenBank/DDBJ databases">
        <authorList>
            <person name="Sun Q."/>
            <person name="Mori K."/>
        </authorList>
    </citation>
    <scope>NUCLEOTIDE SEQUENCE [LARGE SCALE GENOMIC DNA]</scope>
    <source>
        <strain evidence="1 2">JCM 3143</strain>
    </source>
</reference>
<protein>
    <submittedName>
        <fullName evidence="1">Uncharacterized protein</fullName>
    </submittedName>
</protein>
<evidence type="ECO:0000313" key="1">
    <source>
        <dbReference type="EMBL" id="MFB9626106.1"/>
    </source>
</evidence>
<dbReference type="Proteomes" id="UP001589532">
    <property type="component" value="Unassembled WGS sequence"/>
</dbReference>
<comment type="caution">
    <text evidence="1">The sequence shown here is derived from an EMBL/GenBank/DDBJ whole genome shotgun (WGS) entry which is preliminary data.</text>
</comment>
<gene>
    <name evidence="1" type="ORF">ACFFSA_23730</name>
</gene>
<keyword evidence="2" id="KW-1185">Reference proteome</keyword>